<evidence type="ECO:0000256" key="1">
    <source>
        <dbReference type="ARBA" id="ARBA00023016"/>
    </source>
</evidence>
<dbReference type="AlphaFoldDB" id="A0AAW1PM02"/>
<dbReference type="InterPro" id="IPR008978">
    <property type="entry name" value="HSP20-like_chaperone"/>
</dbReference>
<evidence type="ECO:0000256" key="2">
    <source>
        <dbReference type="PROSITE-ProRule" id="PRU00285"/>
    </source>
</evidence>
<accession>A0AAW1PM02</accession>
<comment type="similarity">
    <text evidence="2 3">Belongs to the small heat shock protein (HSP20) family.</text>
</comment>
<dbReference type="PANTHER" id="PTHR11527">
    <property type="entry name" value="HEAT-SHOCK PROTEIN 20 FAMILY MEMBER"/>
    <property type="match status" value="1"/>
</dbReference>
<dbReference type="CDD" id="cd06464">
    <property type="entry name" value="ACD_sHsps-like"/>
    <property type="match status" value="1"/>
</dbReference>
<evidence type="ECO:0000259" key="4">
    <source>
        <dbReference type="PROSITE" id="PS01031"/>
    </source>
</evidence>
<name>A0AAW1PM02_9CHLO</name>
<dbReference type="PROSITE" id="PS01031">
    <property type="entry name" value="SHSP"/>
    <property type="match status" value="1"/>
</dbReference>
<dbReference type="InterPro" id="IPR002068">
    <property type="entry name" value="A-crystallin/Hsp20_dom"/>
</dbReference>
<dbReference type="EMBL" id="JALJOR010000011">
    <property type="protein sequence ID" value="KAK9808979.1"/>
    <property type="molecule type" value="Genomic_DNA"/>
</dbReference>
<proteinExistence type="inferred from homology"/>
<gene>
    <name evidence="5" type="ORF">WJX72_007353</name>
</gene>
<organism evidence="5 6">
    <name type="scientific">[Myrmecia] bisecta</name>
    <dbReference type="NCBI Taxonomy" id="41462"/>
    <lineage>
        <taxon>Eukaryota</taxon>
        <taxon>Viridiplantae</taxon>
        <taxon>Chlorophyta</taxon>
        <taxon>core chlorophytes</taxon>
        <taxon>Trebouxiophyceae</taxon>
        <taxon>Trebouxiales</taxon>
        <taxon>Trebouxiaceae</taxon>
        <taxon>Myrmecia</taxon>
    </lineage>
</organism>
<sequence>MSTTLDRRLGVLGGHFALVPSTACLERLDCAATQATLFARPAAVDMPYTRPAAPLARDQRVEEAALRHASRILDHIEDRASFDIPAHIANAMPAGPPASASAPAEPPSFARPAAVDPVKDLVVASPDVTPAQYFQTHITSGWSPQVDAVETPFGYSLDVALPGVRAEHLRVELRARELTISGKRTRGASEAEGLRGVRISRGPARVIRGHLFGSGLVLRREVAQGPFTCRWTLPDDADTGSLRAEFSNGMLHIKLRKHT</sequence>
<evidence type="ECO:0000313" key="6">
    <source>
        <dbReference type="Proteomes" id="UP001489004"/>
    </source>
</evidence>
<dbReference type="Pfam" id="PF00011">
    <property type="entry name" value="HSP20"/>
    <property type="match status" value="1"/>
</dbReference>
<dbReference type="SUPFAM" id="SSF49764">
    <property type="entry name" value="HSP20-like chaperones"/>
    <property type="match status" value="1"/>
</dbReference>
<feature type="domain" description="SHSP" evidence="4">
    <location>
        <begin position="137"/>
        <end position="259"/>
    </location>
</feature>
<keyword evidence="6" id="KW-1185">Reference proteome</keyword>
<evidence type="ECO:0000313" key="5">
    <source>
        <dbReference type="EMBL" id="KAK9808979.1"/>
    </source>
</evidence>
<dbReference type="Proteomes" id="UP001489004">
    <property type="component" value="Unassembled WGS sequence"/>
</dbReference>
<dbReference type="Gene3D" id="2.60.40.790">
    <property type="match status" value="1"/>
</dbReference>
<evidence type="ECO:0000256" key="3">
    <source>
        <dbReference type="RuleBase" id="RU003616"/>
    </source>
</evidence>
<protein>
    <recommendedName>
        <fullName evidence="4">SHSP domain-containing protein</fullName>
    </recommendedName>
</protein>
<reference evidence="5 6" key="1">
    <citation type="journal article" date="2024" name="Nat. Commun.">
        <title>Phylogenomics reveals the evolutionary origins of lichenization in chlorophyte algae.</title>
        <authorList>
            <person name="Puginier C."/>
            <person name="Libourel C."/>
            <person name="Otte J."/>
            <person name="Skaloud P."/>
            <person name="Haon M."/>
            <person name="Grisel S."/>
            <person name="Petersen M."/>
            <person name="Berrin J.G."/>
            <person name="Delaux P.M."/>
            <person name="Dal Grande F."/>
            <person name="Keller J."/>
        </authorList>
    </citation>
    <scope>NUCLEOTIDE SEQUENCE [LARGE SCALE GENOMIC DNA]</scope>
    <source>
        <strain evidence="5 6">SAG 2043</strain>
    </source>
</reference>
<keyword evidence="1" id="KW-0346">Stress response</keyword>
<dbReference type="InterPro" id="IPR031107">
    <property type="entry name" value="Small_HSP"/>
</dbReference>
<comment type="caution">
    <text evidence="5">The sequence shown here is derived from an EMBL/GenBank/DDBJ whole genome shotgun (WGS) entry which is preliminary data.</text>
</comment>